<protein>
    <submittedName>
        <fullName evidence="2">Putative secreted protein</fullName>
    </submittedName>
</protein>
<accession>A0A6B0U063</accession>
<sequence length="88" mass="8718">MMVVLVTVVTVCLTVPSSCTSFTCVEVTTVSSEGLVLNAIVLANGSSASTEGTSSLGGSEILLGNSNLSIGGSATWPFRSSSDGVTTA</sequence>
<keyword evidence="1" id="KW-0732">Signal</keyword>
<proteinExistence type="predicted"/>
<feature type="signal peptide" evidence="1">
    <location>
        <begin position="1"/>
        <end position="19"/>
    </location>
</feature>
<organism evidence="2">
    <name type="scientific">Ixodes ricinus</name>
    <name type="common">Common tick</name>
    <name type="synonym">Acarus ricinus</name>
    <dbReference type="NCBI Taxonomy" id="34613"/>
    <lineage>
        <taxon>Eukaryota</taxon>
        <taxon>Metazoa</taxon>
        <taxon>Ecdysozoa</taxon>
        <taxon>Arthropoda</taxon>
        <taxon>Chelicerata</taxon>
        <taxon>Arachnida</taxon>
        <taxon>Acari</taxon>
        <taxon>Parasitiformes</taxon>
        <taxon>Ixodida</taxon>
        <taxon>Ixodoidea</taxon>
        <taxon>Ixodidae</taxon>
        <taxon>Ixodinae</taxon>
        <taxon>Ixodes</taxon>
    </lineage>
</organism>
<reference evidence="2" key="1">
    <citation type="submission" date="2019-12" db="EMBL/GenBank/DDBJ databases">
        <title>An insight into the sialome of adult female Ixodes ricinus ticks feeding for 6 days.</title>
        <authorList>
            <person name="Perner J."/>
            <person name="Ribeiro J.M.C."/>
        </authorList>
    </citation>
    <scope>NUCLEOTIDE SEQUENCE</scope>
    <source>
        <strain evidence="2">Semi-engorged</strain>
        <tissue evidence="2">Salivary glands</tissue>
    </source>
</reference>
<name>A0A6B0U063_IXORI</name>
<dbReference type="AlphaFoldDB" id="A0A6B0U063"/>
<feature type="chain" id="PRO_5025571131" evidence="1">
    <location>
        <begin position="20"/>
        <end position="88"/>
    </location>
</feature>
<evidence type="ECO:0000313" key="2">
    <source>
        <dbReference type="EMBL" id="MXU85879.1"/>
    </source>
</evidence>
<evidence type="ECO:0000256" key="1">
    <source>
        <dbReference type="SAM" id="SignalP"/>
    </source>
</evidence>
<dbReference type="EMBL" id="GIFC01003796">
    <property type="protein sequence ID" value="MXU85879.1"/>
    <property type="molecule type" value="Transcribed_RNA"/>
</dbReference>